<reference evidence="1" key="1">
    <citation type="submission" date="2019-08" db="EMBL/GenBank/DDBJ databases">
        <authorList>
            <person name="Kucharzyk K."/>
            <person name="Murdoch R.W."/>
            <person name="Higgins S."/>
            <person name="Loffler F."/>
        </authorList>
    </citation>
    <scope>NUCLEOTIDE SEQUENCE</scope>
</reference>
<dbReference type="InterPro" id="IPR021598">
    <property type="entry name" value="DUF3221"/>
</dbReference>
<sequence length="120" mass="12945">MSKKSILWIIALILGAAVVLAIINGVVKNETGIDYGDKVKTFNAVVLENKKTTLLVEPLEGEDELKSSDKITVSVVKDGAVFEDLSSFKVGSTVKITYDGTIMESYPAQIRAIKVEAANK</sequence>
<proteinExistence type="predicted"/>
<evidence type="ECO:0000313" key="1">
    <source>
        <dbReference type="EMBL" id="MPM55716.1"/>
    </source>
</evidence>
<dbReference type="Pfam" id="PF11518">
    <property type="entry name" value="DUF3221"/>
    <property type="match status" value="1"/>
</dbReference>
<dbReference type="EMBL" id="VSSQ01015402">
    <property type="protein sequence ID" value="MPM55716.1"/>
    <property type="molecule type" value="Genomic_DNA"/>
</dbReference>
<accession>A0A645AS39</accession>
<protein>
    <recommendedName>
        <fullName evidence="2">DUF3221 domain-containing protein</fullName>
    </recommendedName>
</protein>
<evidence type="ECO:0008006" key="2">
    <source>
        <dbReference type="Google" id="ProtNLM"/>
    </source>
</evidence>
<organism evidence="1">
    <name type="scientific">bioreactor metagenome</name>
    <dbReference type="NCBI Taxonomy" id="1076179"/>
    <lineage>
        <taxon>unclassified sequences</taxon>
        <taxon>metagenomes</taxon>
        <taxon>ecological metagenomes</taxon>
    </lineage>
</organism>
<name>A0A645AS39_9ZZZZ</name>
<comment type="caution">
    <text evidence="1">The sequence shown here is derived from an EMBL/GenBank/DDBJ whole genome shotgun (WGS) entry which is preliminary data.</text>
</comment>
<dbReference type="AlphaFoldDB" id="A0A645AS39"/>
<gene>
    <name evidence="1" type="ORF">SDC9_102513</name>
</gene>